<sequence>MKRIERHQFELLKQLIYSRHGLTAQEIQAHLNISIHTVYRYQKQLSEDLMLLFENQSVTLKKIDGCYTVSIDKSLDTSYVIDKMHLHYIKISQQFSVLHAVMYRYYTSAEALAQEVNLSLSHTYKNLKISNELLKPFDLAIDFSSKSAQTNFQGNEKNLRMVMFYSYWSIFKGIEWPFFRAPQVFCDLPIPVKHDLLPPSQKIRLLYYQSLTYWQTIYRKRFVSLSEEFLAYLDCFEVVSPTTFPPEIKELLHKNHVSKKQIHEEEAYFGFLARFYIANIDSIEEKQQIVERLTNSQLPITTFTSNFLTSFSHEFSIVLTEERYVSSYYHVIFNFLYIQFFGVNAPFTQLNDELPLLDTTTDALFENYKEQLAQFAYDQLHTTIFPTIRKDSALIEYLTKLLYLVLKNATTHHKLNILIQYSKTAYGYDLIKNNLCIIFGKDALAFTFNEEEADIIISDAFEHELYSAECKSHFFYFEYPYSAHTWRELILFISTHLYSNFL</sequence>
<gene>
    <name evidence="2" type="ORF">BCR25_09345</name>
</gene>
<dbReference type="Pfam" id="PF05043">
    <property type="entry name" value="Mga"/>
    <property type="match status" value="1"/>
</dbReference>
<dbReference type="Proteomes" id="UP000095094">
    <property type="component" value="Unassembled WGS sequence"/>
</dbReference>
<organism evidence="2 3">
    <name type="scientific">Enterococcus termitis</name>
    <dbReference type="NCBI Taxonomy" id="332950"/>
    <lineage>
        <taxon>Bacteria</taxon>
        <taxon>Bacillati</taxon>
        <taxon>Bacillota</taxon>
        <taxon>Bacilli</taxon>
        <taxon>Lactobacillales</taxon>
        <taxon>Enterococcaceae</taxon>
        <taxon>Enterococcus</taxon>
    </lineage>
</organism>
<feature type="domain" description="Mga helix-turn-helix" evidence="1">
    <location>
        <begin position="83"/>
        <end position="164"/>
    </location>
</feature>
<keyword evidence="3" id="KW-1185">Reference proteome</keyword>
<name>A0A1E5GDF7_9ENTE</name>
<evidence type="ECO:0000313" key="3">
    <source>
        <dbReference type="Proteomes" id="UP000095094"/>
    </source>
</evidence>
<reference evidence="3" key="1">
    <citation type="submission" date="2016-09" db="EMBL/GenBank/DDBJ databases">
        <authorList>
            <person name="Gulvik C.A."/>
        </authorList>
    </citation>
    <scope>NUCLEOTIDE SEQUENCE [LARGE SCALE GENOMIC DNA]</scope>
    <source>
        <strain evidence="3">LMG 8895</strain>
    </source>
</reference>
<evidence type="ECO:0000259" key="1">
    <source>
        <dbReference type="Pfam" id="PF05043"/>
    </source>
</evidence>
<dbReference type="InterPro" id="IPR007737">
    <property type="entry name" value="Mga_HTH"/>
</dbReference>
<evidence type="ECO:0000313" key="2">
    <source>
        <dbReference type="EMBL" id="OEG10719.1"/>
    </source>
</evidence>
<dbReference type="EMBL" id="MIJY01000043">
    <property type="protein sequence ID" value="OEG10719.1"/>
    <property type="molecule type" value="Genomic_DNA"/>
</dbReference>
<dbReference type="AlphaFoldDB" id="A0A1E5GDF7"/>
<proteinExistence type="predicted"/>
<protein>
    <recommendedName>
        <fullName evidence="1">Mga helix-turn-helix domain-containing protein</fullName>
    </recommendedName>
</protein>
<accession>A0A1E5GDF7</accession>
<comment type="caution">
    <text evidence="2">The sequence shown here is derived from an EMBL/GenBank/DDBJ whole genome shotgun (WGS) entry which is preliminary data.</text>
</comment>